<evidence type="ECO:0000256" key="13">
    <source>
        <dbReference type="RuleBase" id="RU003357"/>
    </source>
</evidence>
<dbReference type="InterPro" id="IPR006311">
    <property type="entry name" value="TAT_signal"/>
</dbReference>
<dbReference type="PROSITE" id="PS51318">
    <property type="entry name" value="TAT"/>
    <property type="match status" value="1"/>
</dbReference>
<evidence type="ECO:0000256" key="9">
    <source>
        <dbReference type="ARBA" id="ARBA00023136"/>
    </source>
</evidence>
<evidence type="ECO:0000256" key="12">
    <source>
        <dbReference type="PROSITE-ProRule" id="PRU01360"/>
    </source>
</evidence>
<keyword evidence="4 12" id="KW-1134">Transmembrane beta strand</keyword>
<evidence type="ECO:0000313" key="17">
    <source>
        <dbReference type="EMBL" id="MFG6448936.1"/>
    </source>
</evidence>
<comment type="similarity">
    <text evidence="2 12 13">Belongs to the TonB-dependent receptor family.</text>
</comment>
<evidence type="ECO:0000256" key="4">
    <source>
        <dbReference type="ARBA" id="ARBA00022452"/>
    </source>
</evidence>
<evidence type="ECO:0000256" key="14">
    <source>
        <dbReference type="SAM" id="SignalP"/>
    </source>
</evidence>
<proteinExistence type="inferred from homology"/>
<sequence length="638" mass="68738">MTSSLTPSRGTALAAPAQATALTAALLALISAAPAALAAPAPSTKLDTVQITATRSALKLDQVLADVTVLERADIERLGFGSLADLLRGQACFEFARNGNPGATTSLFLRGANSQHTALLIDGVRVDTQSGSGGASWQAIPLAQIERVEIVRGAASAIYGSDAVAGVVQVFTRQGDEQRLSFGAALGSLGRVKGDMSASGRLGALDYSLGLATEVAEGFNTRKVADPNYQADLDGWRQNSLNARLGWQLDRRHRVELLSTASFNSADYDASAKPAPGVDDRSLQQLRASRLLWSAQWQNGWQTELSLGEGRDRYETQTNARRTYLTESRVRNAALHGSLRLGPGQLNVLAEHRQDELINSGLLQRDAAQRSQNALGLGYLLQLGALDAQAHVRQDRDSEFGNVRTGTLAAGWRLSPQWRAWASAGTAFRAPTPYQLFSEYGPKPGAPALDAEHGRNRELGLNWNAAQASLSLTVYRNHVRDMIVWDGSFASNCVSTWGGCYGNLAAVRLQGVSLSGQWQLGSVKLEGSVDRQDARDTSTQLWLGRRAKLHGAVRLSQQLGALSWGAQLLASDRRFDRNDNKTQLGGYGLLNLDLGYQVNPALRLQVNLDNALNKVYETAGGYAQAPRTLQLGLRYTPR</sequence>
<dbReference type="Pfam" id="PF07715">
    <property type="entry name" value="Plug"/>
    <property type="match status" value="1"/>
</dbReference>
<dbReference type="Gene3D" id="2.170.130.10">
    <property type="entry name" value="TonB-dependent receptor, plug domain"/>
    <property type="match status" value="1"/>
</dbReference>
<keyword evidence="9 12" id="KW-0472">Membrane</keyword>
<evidence type="ECO:0000256" key="5">
    <source>
        <dbReference type="ARBA" id="ARBA00022692"/>
    </source>
</evidence>
<feature type="signal peptide" evidence="14">
    <location>
        <begin position="1"/>
        <end position="38"/>
    </location>
</feature>
<accession>A0ABW7FX94</accession>
<evidence type="ECO:0000256" key="8">
    <source>
        <dbReference type="ARBA" id="ARBA00023077"/>
    </source>
</evidence>
<keyword evidence="7" id="KW-0406">Ion transport</keyword>
<keyword evidence="11 12" id="KW-0998">Cell outer membrane</keyword>
<keyword evidence="5 12" id="KW-0812">Transmembrane</keyword>
<evidence type="ECO:0000259" key="15">
    <source>
        <dbReference type="Pfam" id="PF00593"/>
    </source>
</evidence>
<comment type="subcellular location">
    <subcellularLocation>
        <location evidence="1 12">Cell outer membrane</location>
        <topology evidence="1 12">Multi-pass membrane protein</topology>
    </subcellularLocation>
</comment>
<dbReference type="Gene3D" id="2.40.170.20">
    <property type="entry name" value="TonB-dependent receptor, beta-barrel domain"/>
    <property type="match status" value="1"/>
</dbReference>
<evidence type="ECO:0000256" key="1">
    <source>
        <dbReference type="ARBA" id="ARBA00004571"/>
    </source>
</evidence>
<dbReference type="CDD" id="cd01347">
    <property type="entry name" value="ligand_gated_channel"/>
    <property type="match status" value="1"/>
</dbReference>
<evidence type="ECO:0000256" key="3">
    <source>
        <dbReference type="ARBA" id="ARBA00022448"/>
    </source>
</evidence>
<feature type="chain" id="PRO_5046244944" evidence="14">
    <location>
        <begin position="39"/>
        <end position="638"/>
    </location>
</feature>
<feature type="domain" description="TonB-dependent receptor-like beta-barrel" evidence="15">
    <location>
        <begin position="225"/>
        <end position="610"/>
    </location>
</feature>
<name>A0ABW7FX94_9BURK</name>
<comment type="caution">
    <text evidence="17">The sequence shown here is derived from an EMBL/GenBank/DDBJ whole genome shotgun (WGS) entry which is preliminary data.</text>
</comment>
<evidence type="ECO:0000256" key="7">
    <source>
        <dbReference type="ARBA" id="ARBA00023065"/>
    </source>
</evidence>
<evidence type="ECO:0000313" key="18">
    <source>
        <dbReference type="Proteomes" id="UP001606099"/>
    </source>
</evidence>
<gene>
    <name evidence="17" type="ORF">ACG0Z6_11900</name>
</gene>
<dbReference type="RefSeq" id="WP_394461650.1">
    <property type="nucleotide sequence ID" value="NZ_JBIGHZ010000004.1"/>
</dbReference>
<keyword evidence="18" id="KW-1185">Reference proteome</keyword>
<dbReference type="PANTHER" id="PTHR30069">
    <property type="entry name" value="TONB-DEPENDENT OUTER MEMBRANE RECEPTOR"/>
    <property type="match status" value="1"/>
</dbReference>
<reference evidence="17 18" key="1">
    <citation type="submission" date="2024-08" db="EMBL/GenBank/DDBJ databases">
        <authorList>
            <person name="Lu H."/>
        </authorList>
    </citation>
    <scope>NUCLEOTIDE SEQUENCE [LARGE SCALE GENOMIC DNA]</scope>
    <source>
        <strain evidence="17 18">BYS180W</strain>
    </source>
</reference>
<protein>
    <submittedName>
        <fullName evidence="17">TonB-dependent receptor plug domain-containing protein</fullName>
    </submittedName>
</protein>
<dbReference type="InterPro" id="IPR000531">
    <property type="entry name" value="Beta-barrel_TonB"/>
</dbReference>
<keyword evidence="3 12" id="KW-0813">Transport</keyword>
<dbReference type="InterPro" id="IPR039426">
    <property type="entry name" value="TonB-dep_rcpt-like"/>
</dbReference>
<dbReference type="Pfam" id="PF00593">
    <property type="entry name" value="TonB_dep_Rec_b-barrel"/>
    <property type="match status" value="1"/>
</dbReference>
<evidence type="ECO:0000259" key="16">
    <source>
        <dbReference type="Pfam" id="PF07715"/>
    </source>
</evidence>
<feature type="domain" description="TonB-dependent receptor plug" evidence="16">
    <location>
        <begin position="61"/>
        <end position="167"/>
    </location>
</feature>
<dbReference type="SUPFAM" id="SSF56935">
    <property type="entry name" value="Porins"/>
    <property type="match status" value="1"/>
</dbReference>
<organism evidence="17 18">
    <name type="scientific">Roseateles rivi</name>
    <dbReference type="NCBI Taxonomy" id="3299028"/>
    <lineage>
        <taxon>Bacteria</taxon>
        <taxon>Pseudomonadati</taxon>
        <taxon>Pseudomonadota</taxon>
        <taxon>Betaproteobacteria</taxon>
        <taxon>Burkholderiales</taxon>
        <taxon>Sphaerotilaceae</taxon>
        <taxon>Roseateles</taxon>
    </lineage>
</organism>
<dbReference type="PROSITE" id="PS52016">
    <property type="entry name" value="TONB_DEPENDENT_REC_3"/>
    <property type="match status" value="1"/>
</dbReference>
<evidence type="ECO:0000256" key="11">
    <source>
        <dbReference type="ARBA" id="ARBA00023237"/>
    </source>
</evidence>
<dbReference type="InterPro" id="IPR037066">
    <property type="entry name" value="Plug_dom_sf"/>
</dbReference>
<keyword evidence="10 17" id="KW-0675">Receptor</keyword>
<dbReference type="Proteomes" id="UP001606099">
    <property type="component" value="Unassembled WGS sequence"/>
</dbReference>
<evidence type="ECO:0000256" key="10">
    <source>
        <dbReference type="ARBA" id="ARBA00023170"/>
    </source>
</evidence>
<dbReference type="InterPro" id="IPR036942">
    <property type="entry name" value="Beta-barrel_TonB_sf"/>
</dbReference>
<dbReference type="InterPro" id="IPR012910">
    <property type="entry name" value="Plug_dom"/>
</dbReference>
<dbReference type="EMBL" id="JBIGHZ010000004">
    <property type="protein sequence ID" value="MFG6448936.1"/>
    <property type="molecule type" value="Genomic_DNA"/>
</dbReference>
<keyword evidence="8 13" id="KW-0798">TonB box</keyword>
<evidence type="ECO:0000256" key="2">
    <source>
        <dbReference type="ARBA" id="ARBA00009810"/>
    </source>
</evidence>
<evidence type="ECO:0000256" key="6">
    <source>
        <dbReference type="ARBA" id="ARBA00022729"/>
    </source>
</evidence>
<dbReference type="PANTHER" id="PTHR30069:SF53">
    <property type="entry name" value="COLICIN I RECEPTOR-RELATED"/>
    <property type="match status" value="1"/>
</dbReference>
<keyword evidence="6 14" id="KW-0732">Signal</keyword>